<reference evidence="1" key="2">
    <citation type="journal article" date="2000" name="Genome Res.">
        <title>Normalization and subtraction of cap-trapper-selected cDNAs to prepare full-length cDNA libraries for rapid discovery of new genes.</title>
        <authorList>
            <person name="Carninci P."/>
            <person name="Shibata Y."/>
            <person name="Hayatsu N."/>
            <person name="Sugahara Y."/>
            <person name="Shibata K."/>
            <person name="Itoh M."/>
            <person name="Konno H."/>
            <person name="Okazaki Y."/>
            <person name="Muramatsu M."/>
            <person name="Hayashizaki Y."/>
        </authorList>
    </citation>
    <scope>NUCLEOTIDE SEQUENCE</scope>
    <source>
        <strain evidence="1">C57BL/6J</strain>
        <tissue evidence="1">Hippocampus</tissue>
    </source>
</reference>
<dbReference type="AGR" id="MGI:3513266"/>
<dbReference type="AlphaFoldDB" id="Q8BUP4"/>
<reference evidence="1" key="8">
    <citation type="journal article" date="2005" name="Science">
        <title>Antisense Transcription in the Mammalian Transcriptome.</title>
        <authorList>
            <consortium name="RIKEN Genome Exploration Research Group and Genome Science Group (Genome Network Project Core Group) and the FANTOM Consortium"/>
        </authorList>
    </citation>
    <scope>NUCLEOTIDE SEQUENCE</scope>
    <source>
        <strain evidence="1">C57BL/6J</strain>
        <tissue evidence="1">Hippocampus</tissue>
    </source>
</reference>
<evidence type="ECO:0000313" key="1">
    <source>
        <dbReference type="EMBL" id="BAC38757.1"/>
    </source>
</evidence>
<dbReference type="MGI" id="MGI:3513266">
    <property type="gene designation" value="Nt5dc3"/>
</dbReference>
<proteinExistence type="evidence at transcript level"/>
<sequence length="159" mass="17102">MPHFMLRAKLGKLLLSFPLWRDESLITSDCSSFEHFCCLGTTGLAALLSTVLFNGVFVADATFIANATKVLVARLALSPGLTHFVLLWRCCCCFCSPPPPESPQVGSCFGAWAGLGLNPPASASCNCVCVHACRSVKKGRTMTETCGERLRSGILTRNE</sequence>
<name>Q8BUP4_MOUSE</name>
<reference evidence="1" key="1">
    <citation type="journal article" date="1999" name="Methods Enzymol.">
        <title>High-efficiency full-length cDNA cloning.</title>
        <authorList>
            <person name="Carninci P."/>
            <person name="Hayashizaki Y."/>
        </authorList>
    </citation>
    <scope>NUCLEOTIDE SEQUENCE</scope>
    <source>
        <strain evidence="1">C57BL/6J</strain>
        <tissue evidence="1">Hippocampus</tissue>
    </source>
</reference>
<dbReference type="EMBL" id="AK083091">
    <property type="protein sequence ID" value="BAC38757.1"/>
    <property type="molecule type" value="mRNA"/>
</dbReference>
<reference evidence="1" key="7">
    <citation type="journal article" date="2005" name="Science">
        <title>The Transcriptional Landscape of the Mammalian Genome.</title>
        <authorList>
            <consortium name="The FANTOM Consortium"/>
            <consortium name="Riken Genome Exploration Research Group and Genome Science Group (Genome Network Project Core Group)"/>
        </authorList>
    </citation>
    <scope>NUCLEOTIDE SEQUENCE</scope>
    <source>
        <strain evidence="1">C57BL/6J</strain>
        <tissue evidence="1">Hippocampus</tissue>
    </source>
</reference>
<reference evidence="1" key="3">
    <citation type="journal article" date="2000" name="Genome Res.">
        <title>RIKEN integrated sequence analysis (RISA) system--384-format sequencing pipeline with 384 multicapillary sequencer.</title>
        <authorList>
            <person name="Shibata K."/>
            <person name="Itoh M."/>
            <person name="Aizawa K."/>
            <person name="Nagaoka S."/>
            <person name="Sasaki N."/>
            <person name="Carninci P."/>
            <person name="Konno H."/>
            <person name="Akiyama J."/>
            <person name="Nishi K."/>
            <person name="Kitsunai T."/>
            <person name="Tashiro H."/>
            <person name="Itoh M."/>
            <person name="Sumi N."/>
            <person name="Ishii Y."/>
            <person name="Nakamura S."/>
            <person name="Hazama M."/>
            <person name="Nishine T."/>
            <person name="Harada A."/>
            <person name="Yamamoto R."/>
            <person name="Matsumoto H."/>
            <person name="Sakaguchi S."/>
            <person name="Ikegami T."/>
            <person name="Kashiwagi K."/>
            <person name="Fujiwake S."/>
            <person name="Inoue K."/>
            <person name="Togawa Y."/>
            <person name="Izawa M."/>
            <person name="Ohara E."/>
            <person name="Watahiki M."/>
            <person name="Yoneda Y."/>
            <person name="Ishikawa T."/>
            <person name="Ozawa K."/>
            <person name="Tanaka T."/>
            <person name="Matsuura S."/>
            <person name="Kawai J."/>
            <person name="Okazaki Y."/>
            <person name="Muramatsu M."/>
            <person name="Inoue Y."/>
            <person name="Kira A."/>
            <person name="Hayashizaki Y."/>
        </authorList>
    </citation>
    <scope>NUCLEOTIDE SEQUENCE</scope>
    <source>
        <strain evidence="1">C57BL/6J</strain>
        <tissue evidence="1">Hippocampus</tissue>
    </source>
</reference>
<reference evidence="1" key="6">
    <citation type="submission" date="2002-04" db="EMBL/GenBank/DDBJ databases">
        <authorList>
            <person name="Adachi J."/>
            <person name="Aizawa K."/>
            <person name="Akimura T."/>
            <person name="Arakawa T."/>
            <person name="Bono H."/>
            <person name="Carninci P."/>
            <person name="Fukuda S."/>
            <person name="Furuno M."/>
            <person name="Hanagaki T."/>
            <person name="Hara A."/>
            <person name="Hashizume W."/>
            <person name="Hayashida K."/>
            <person name="Hayatsu N."/>
            <person name="Hiramoto K."/>
            <person name="Hiraoka T."/>
            <person name="Hirozane T."/>
            <person name="Hori F."/>
            <person name="Imotani K."/>
            <person name="Ishii Y."/>
            <person name="Itoh M."/>
            <person name="Kagawa I."/>
            <person name="Kasukawa T."/>
            <person name="Katoh H."/>
            <person name="Kawai J."/>
            <person name="Kojima Y."/>
            <person name="Kondo S."/>
            <person name="Konno H."/>
            <person name="Kouda M."/>
            <person name="Koya S."/>
            <person name="Kurihara C."/>
            <person name="Matsuyama T."/>
            <person name="Miyazaki A."/>
            <person name="Murata M."/>
            <person name="Nakamura M."/>
            <person name="Nishi K."/>
            <person name="Nomura K."/>
            <person name="Numazaki R."/>
            <person name="Ohno M."/>
            <person name="Ohsato N."/>
            <person name="Okazaki Y."/>
            <person name="Saito R."/>
            <person name="Saitoh H."/>
            <person name="Sakai C."/>
            <person name="Sakai K."/>
            <person name="Sakazume N."/>
            <person name="Sano H."/>
            <person name="Sasaki D."/>
            <person name="Shibata K."/>
            <person name="Shinagawa A."/>
            <person name="Shiraki T."/>
            <person name="Sogabe Y."/>
            <person name="Tagami M."/>
            <person name="Tagawa A."/>
            <person name="Takahashi F."/>
            <person name="Takaku-Akahira S."/>
            <person name="Takeda Y."/>
            <person name="Tanaka T."/>
            <person name="Tomaru A."/>
            <person name="Toya T."/>
            <person name="Yasunishi A."/>
            <person name="Muramatsu M."/>
            <person name="Hayashizaki Y."/>
        </authorList>
    </citation>
    <scope>NUCLEOTIDE SEQUENCE</scope>
    <source>
        <strain evidence="1">C57BL/6J</strain>
        <tissue evidence="1">Hippocampus</tissue>
    </source>
</reference>
<gene>
    <name evidence="2" type="primary">Nt5dc3</name>
</gene>
<reference evidence="1" key="5">
    <citation type="journal article" date="2002" name="Nature">
        <title>Analysis of the mouse transcriptome based on functional annotation of 60,770 full-length cDNAs.</title>
        <authorList>
            <consortium name="The FANTOM Consortium and the RIKEN Genome Exploration Research Group Phase I and II Team"/>
        </authorList>
    </citation>
    <scope>NUCLEOTIDE SEQUENCE</scope>
    <source>
        <strain evidence="1">C57BL/6J</strain>
        <tissue evidence="1">Hippocampus</tissue>
    </source>
</reference>
<accession>Q8BUP4</accession>
<evidence type="ECO:0000313" key="2">
    <source>
        <dbReference type="MGI" id="MGI:3513266"/>
    </source>
</evidence>
<organism evidence="1">
    <name type="scientific">Mus musculus</name>
    <name type="common">Mouse</name>
    <dbReference type="NCBI Taxonomy" id="10090"/>
    <lineage>
        <taxon>Eukaryota</taxon>
        <taxon>Metazoa</taxon>
        <taxon>Chordata</taxon>
        <taxon>Craniata</taxon>
        <taxon>Vertebrata</taxon>
        <taxon>Euteleostomi</taxon>
        <taxon>Mammalia</taxon>
        <taxon>Eutheria</taxon>
        <taxon>Euarchontoglires</taxon>
        <taxon>Glires</taxon>
        <taxon>Rodentia</taxon>
        <taxon>Myomorpha</taxon>
        <taxon>Muroidea</taxon>
        <taxon>Muridae</taxon>
        <taxon>Murinae</taxon>
        <taxon>Mus</taxon>
        <taxon>Mus</taxon>
    </lineage>
</organism>
<reference evidence="1" key="4">
    <citation type="journal article" date="2001" name="Nature">
        <title>Functional annotation of a full-length mouse cDNA collection.</title>
        <authorList>
            <consortium name="The RIKEN Genome Exploration Research Group Phase II Team and the FANTOM Consortium"/>
        </authorList>
    </citation>
    <scope>NUCLEOTIDE SEQUENCE</scope>
    <source>
        <strain evidence="1">C57BL/6J</strain>
        <tissue evidence="1">Hippocampus</tissue>
    </source>
</reference>
<protein>
    <submittedName>
        <fullName evidence="1">Uncharacterized protein</fullName>
    </submittedName>
</protein>